<dbReference type="RefSeq" id="YP_010082809.1">
    <property type="nucleotide sequence ID" value="NC_055035.1"/>
</dbReference>
<reference evidence="1 2" key="1">
    <citation type="submission" date="2019-02" db="EMBL/GenBank/DDBJ databases">
        <title>Genomic, morphological and functional characterisation of novel bacteriophage Fnu1 capable of disrupt Fusobacterium nucleatum biofilm.</title>
        <authorList>
            <person name="Kabwe M."/>
            <person name="Brown T.L."/>
            <person name="Dashper S."/>
            <person name="Speirs L."/>
            <person name="Ku H."/>
            <person name="Petrovski S."/>
            <person name="Chan H.T."/>
            <person name="Lock P."/>
            <person name="Tucci J."/>
        </authorList>
    </citation>
    <scope>NUCLEOTIDE SEQUENCE [LARGE SCALE GENOMIC DNA]</scope>
</reference>
<sequence>MLDKTTSEIFEEIKNNKKVLNHESLKTIRDNLVSTLESALSIDQTKLVQKTTFLLKNIKRENELLNYGIDTYIYKEELQDLIKNLNMTNDKNIFLIELKNFERPIPKEVQEKIKYCKDNKLFDEYYILFTDYTKKKQNIAKNGNAKTKEKDPIVFGAFIDRTYKTAMMSERIYYIADWVDEYCDLTLEKLTSIDKNIAKTIDKQKNIDDLLKLSECLLEKEKVQELKSRNNFLSKFKNMFKGK</sequence>
<dbReference type="Proteomes" id="UP000292160">
    <property type="component" value="Segment"/>
</dbReference>
<proteinExistence type="predicted"/>
<keyword evidence="2" id="KW-1185">Reference proteome</keyword>
<evidence type="ECO:0000313" key="1">
    <source>
        <dbReference type="EMBL" id="QBJ04102.1"/>
    </source>
</evidence>
<protein>
    <submittedName>
        <fullName evidence="1">Uncharacterized protein</fullName>
    </submittedName>
</protein>
<dbReference type="KEGG" id="vg:65071817"/>
<organism evidence="1 2">
    <name type="scientific">Fusobacterium phage Fnu1</name>
    <dbReference type="NCBI Taxonomy" id="2530024"/>
    <lineage>
        <taxon>Viruses</taxon>
        <taxon>Duplodnaviria</taxon>
        <taxon>Heunggongvirae</taxon>
        <taxon>Uroviricota</taxon>
        <taxon>Caudoviricetes</taxon>
        <taxon>Latrobevirus</taxon>
        <taxon>Latrobevirus FNU1</taxon>
    </lineage>
</organism>
<accession>A0A481W780</accession>
<evidence type="ECO:0000313" key="2">
    <source>
        <dbReference type="Proteomes" id="UP000292160"/>
    </source>
</evidence>
<dbReference type="EMBL" id="MK554696">
    <property type="protein sequence ID" value="QBJ04102.1"/>
    <property type="molecule type" value="Genomic_DNA"/>
</dbReference>
<name>A0A481W780_9CAUD</name>
<dbReference type="GeneID" id="65071817"/>